<evidence type="ECO:0000256" key="2">
    <source>
        <dbReference type="ARBA" id="ARBA00007613"/>
    </source>
</evidence>
<evidence type="ECO:0000256" key="4">
    <source>
        <dbReference type="ARBA" id="ARBA00022452"/>
    </source>
</evidence>
<dbReference type="InterPro" id="IPR051906">
    <property type="entry name" value="TolC-like"/>
</dbReference>
<dbReference type="AlphaFoldDB" id="A0A538TTG0"/>
<comment type="caution">
    <text evidence="9">The sequence shown here is derived from an EMBL/GenBank/DDBJ whole genome shotgun (WGS) entry which is preliminary data.</text>
</comment>
<keyword evidence="6" id="KW-0472">Membrane</keyword>
<evidence type="ECO:0000256" key="6">
    <source>
        <dbReference type="ARBA" id="ARBA00023136"/>
    </source>
</evidence>
<dbReference type="SUPFAM" id="SSF56954">
    <property type="entry name" value="Outer membrane efflux proteins (OEP)"/>
    <property type="match status" value="1"/>
</dbReference>
<dbReference type="PANTHER" id="PTHR30026">
    <property type="entry name" value="OUTER MEMBRANE PROTEIN TOLC"/>
    <property type="match status" value="1"/>
</dbReference>
<reference evidence="9 10" key="1">
    <citation type="journal article" date="2019" name="Nat. Microbiol.">
        <title>Mediterranean grassland soil C-N compound turnover is dependent on rainfall and depth, and is mediated by genomically divergent microorganisms.</title>
        <authorList>
            <person name="Diamond S."/>
            <person name="Andeer P.F."/>
            <person name="Li Z."/>
            <person name="Crits-Christoph A."/>
            <person name="Burstein D."/>
            <person name="Anantharaman K."/>
            <person name="Lane K.R."/>
            <person name="Thomas B.C."/>
            <person name="Pan C."/>
            <person name="Northen T.R."/>
            <person name="Banfield J.F."/>
        </authorList>
    </citation>
    <scope>NUCLEOTIDE SEQUENCE [LARGE SCALE GENOMIC DNA]</scope>
    <source>
        <strain evidence="9">WS_9</strain>
    </source>
</reference>
<evidence type="ECO:0000256" key="5">
    <source>
        <dbReference type="ARBA" id="ARBA00022692"/>
    </source>
</evidence>
<keyword evidence="4" id="KW-1134">Transmembrane beta strand</keyword>
<evidence type="ECO:0000313" key="10">
    <source>
        <dbReference type="Proteomes" id="UP000317691"/>
    </source>
</evidence>
<dbReference type="InterPro" id="IPR003423">
    <property type="entry name" value="OMP_efflux"/>
</dbReference>
<evidence type="ECO:0000256" key="3">
    <source>
        <dbReference type="ARBA" id="ARBA00022448"/>
    </source>
</evidence>
<feature type="signal peptide" evidence="8">
    <location>
        <begin position="1"/>
        <end position="30"/>
    </location>
</feature>
<keyword evidence="7" id="KW-0998">Cell outer membrane</keyword>
<evidence type="ECO:0000256" key="7">
    <source>
        <dbReference type="ARBA" id="ARBA00023237"/>
    </source>
</evidence>
<dbReference type="Gene3D" id="1.20.1600.10">
    <property type="entry name" value="Outer membrane efflux proteins (OEP)"/>
    <property type="match status" value="1"/>
</dbReference>
<comment type="similarity">
    <text evidence="2">Belongs to the outer membrane factor (OMF) (TC 1.B.17) family.</text>
</comment>
<dbReference type="GO" id="GO:0015288">
    <property type="term" value="F:porin activity"/>
    <property type="evidence" value="ECO:0007669"/>
    <property type="project" value="TreeGrafter"/>
</dbReference>
<gene>
    <name evidence="9" type="ORF">E6K79_01145</name>
</gene>
<organism evidence="9 10">
    <name type="scientific">Eiseniibacteriota bacterium</name>
    <dbReference type="NCBI Taxonomy" id="2212470"/>
    <lineage>
        <taxon>Bacteria</taxon>
        <taxon>Candidatus Eiseniibacteriota</taxon>
    </lineage>
</organism>
<dbReference type="Proteomes" id="UP000317691">
    <property type="component" value="Unassembled WGS sequence"/>
</dbReference>
<sequence>MSCDIRGVPCGVALSCLLLFHTAIPAPALAAQTSTASTVNPDSALAGAMARIEGAPLTLQEAINAALQGGSTAARAAAAALAAARGTQRRERGAFDPELFLTGARTKDHQPTTSPFSGADVLETKRTAGTGGARITLPFGTDIEAILDASRSESNSAFAAVNPQYDANGRILVRQPLLKGFGPGTGSEAKATKRETEAAMARYDDVILGVEALVEQVYWDLYAAERDLAVGRLIRDQAQALATQSEVRARTGLVGPNDPANARVFLAEREQAVLDREEDLDQISDRLAALIGRRPSGGLPRYHPVDDPPSSFAIEPEDSVVARALRENRELRAKERDWAAAKARTQGAAWNRFPTLNFVGTLGGRGLAGKGRTVIFGTDTLVTNMNGNFGDAWSQVNQRDFPTWSAGLEFSFPLFLREGRGEHDRLRAESDRAAEDYESARRVLEDDVRSAHRALVRAGRRFEAAQSGAQAAREQVRIGVLQYNNGRTTAFELVRLGADLASAQQRYSSALVRTAKAAASLRFLTSGTYPARATSGGNSKP</sequence>
<keyword evidence="8" id="KW-0732">Signal</keyword>
<dbReference type="GO" id="GO:0015562">
    <property type="term" value="F:efflux transmembrane transporter activity"/>
    <property type="evidence" value="ECO:0007669"/>
    <property type="project" value="InterPro"/>
</dbReference>
<name>A0A538TTG0_UNCEI</name>
<dbReference type="GO" id="GO:1990281">
    <property type="term" value="C:efflux pump complex"/>
    <property type="evidence" value="ECO:0007669"/>
    <property type="project" value="TreeGrafter"/>
</dbReference>
<evidence type="ECO:0000256" key="1">
    <source>
        <dbReference type="ARBA" id="ARBA00004442"/>
    </source>
</evidence>
<keyword evidence="3" id="KW-0813">Transport</keyword>
<dbReference type="Pfam" id="PF02321">
    <property type="entry name" value="OEP"/>
    <property type="match status" value="1"/>
</dbReference>
<dbReference type="GO" id="GO:0009279">
    <property type="term" value="C:cell outer membrane"/>
    <property type="evidence" value="ECO:0007669"/>
    <property type="project" value="UniProtKB-SubCell"/>
</dbReference>
<comment type="subcellular location">
    <subcellularLocation>
        <location evidence="1">Cell outer membrane</location>
    </subcellularLocation>
</comment>
<protein>
    <submittedName>
        <fullName evidence="9">TolC family protein</fullName>
    </submittedName>
</protein>
<accession>A0A538TTG0</accession>
<feature type="chain" id="PRO_5021740577" evidence="8">
    <location>
        <begin position="31"/>
        <end position="541"/>
    </location>
</feature>
<evidence type="ECO:0000256" key="8">
    <source>
        <dbReference type="SAM" id="SignalP"/>
    </source>
</evidence>
<dbReference type="EMBL" id="VBOZ01000007">
    <property type="protein sequence ID" value="TMQ66888.1"/>
    <property type="molecule type" value="Genomic_DNA"/>
</dbReference>
<keyword evidence="5" id="KW-0812">Transmembrane</keyword>
<evidence type="ECO:0000313" key="9">
    <source>
        <dbReference type="EMBL" id="TMQ66888.1"/>
    </source>
</evidence>
<dbReference type="PANTHER" id="PTHR30026:SF23">
    <property type="entry name" value="TO APRF-PUTATIVE OUTER MEMBRANE EFFLUX PROTEIN OR SECRETED ALKALINE PHOSPHATASE-RELATED"/>
    <property type="match status" value="1"/>
</dbReference>
<proteinExistence type="inferred from homology"/>